<organism evidence="1 2">
    <name type="scientific">Capnocytophaga endodontalis</name>
    <dbReference type="NCBI Taxonomy" id="2708117"/>
    <lineage>
        <taxon>Bacteria</taxon>
        <taxon>Pseudomonadati</taxon>
        <taxon>Bacteroidota</taxon>
        <taxon>Flavobacteriia</taxon>
        <taxon>Flavobacteriales</taxon>
        <taxon>Flavobacteriaceae</taxon>
        <taxon>Capnocytophaga</taxon>
    </lineage>
</organism>
<keyword evidence="2" id="KW-1185">Reference proteome</keyword>
<sequence length="180" mass="20668">MTPLYAQCIPYNESIKGRIGGNPPINIETEIPEGYAFYATLVHPEKEDKMLSICIAKDFKMLLENNRFPNIAIKVIEHTFSPMGNNIEKSLEDFEGVKASISDYGDDEFDFEFIKVKGTPIFIQNNAWFWENIDESYSFFLSINEEGYIDGLVDILCFGAIYLYQHKETKEVVAGFWQCS</sequence>
<gene>
    <name evidence="1" type="ORF">CBG49_13825</name>
</gene>
<dbReference type="KEGG" id="capn:CBG49_13825"/>
<reference evidence="2" key="1">
    <citation type="submission" date="2017-06" db="EMBL/GenBank/DDBJ databases">
        <title>Complete genome sequence of Capnocytophaga sp. KCOM 1579 (=ChDC OS43) isolated from a human refractory periapical abscess lesion.</title>
        <authorList>
            <person name="Kook J.-K."/>
            <person name="Park S.-N."/>
            <person name="Lim Y.K."/>
            <person name="Roh H."/>
        </authorList>
    </citation>
    <scope>NUCLEOTIDE SEQUENCE [LARGE SCALE GENOMIC DNA]</scope>
    <source>
        <strain evidence="2">ChDC OS43</strain>
    </source>
</reference>
<accession>A0A1Z4BS74</accession>
<evidence type="ECO:0000313" key="1">
    <source>
        <dbReference type="EMBL" id="ASF44082.1"/>
    </source>
</evidence>
<dbReference type="RefSeq" id="WP_088594934.1">
    <property type="nucleotide sequence ID" value="NZ_CP022022.1"/>
</dbReference>
<protein>
    <recommendedName>
        <fullName evidence="3">DUF1963 domain-containing protein</fullName>
    </recommendedName>
</protein>
<evidence type="ECO:0008006" key="3">
    <source>
        <dbReference type="Google" id="ProtNLM"/>
    </source>
</evidence>
<dbReference type="EMBL" id="CP022022">
    <property type="protein sequence ID" value="ASF44082.1"/>
    <property type="molecule type" value="Genomic_DNA"/>
</dbReference>
<proteinExistence type="predicted"/>
<dbReference type="Proteomes" id="UP000197007">
    <property type="component" value="Chromosome"/>
</dbReference>
<dbReference type="AlphaFoldDB" id="A0A1Z4BS74"/>
<name>A0A1Z4BS74_9FLAO</name>
<evidence type="ECO:0000313" key="2">
    <source>
        <dbReference type="Proteomes" id="UP000197007"/>
    </source>
</evidence>